<dbReference type="Proteomes" id="UP000271925">
    <property type="component" value="Unassembled WGS sequence"/>
</dbReference>
<dbReference type="OrthoDB" id="9795513at2"/>
<dbReference type="RefSeq" id="WP_124879194.1">
    <property type="nucleotide sequence ID" value="NZ_RQJO01000016.1"/>
</dbReference>
<dbReference type="Gene3D" id="2.60.120.10">
    <property type="entry name" value="Jelly Rolls"/>
    <property type="match status" value="1"/>
</dbReference>
<feature type="domain" description="Sugar 3,4-ketoisomerase QdtA cupin" evidence="1">
    <location>
        <begin position="2"/>
        <end position="120"/>
    </location>
</feature>
<sequence length="122" mass="14003">MSKLIQLTTHSSEKGDLTVFEKILPGEIKRAFYIYNVASVSQQRALHGHRKESNALIAITGECRIFVTNGIEESYYNLNKPSECLVIEPGDWHIIDQFTKETVLLVMSNETYDPSDYFFDRP</sequence>
<proteinExistence type="predicted"/>
<dbReference type="SUPFAM" id="SSF51182">
    <property type="entry name" value="RmlC-like cupins"/>
    <property type="match status" value="1"/>
</dbReference>
<name>A0A3P1BAA0_9BACT</name>
<evidence type="ECO:0000313" key="2">
    <source>
        <dbReference type="EMBL" id="RRA97955.1"/>
    </source>
</evidence>
<dbReference type="InterPro" id="IPR014710">
    <property type="entry name" value="RmlC-like_jellyroll"/>
</dbReference>
<dbReference type="InterPro" id="IPR011051">
    <property type="entry name" value="RmlC_Cupin_sf"/>
</dbReference>
<comment type="caution">
    <text evidence="2">The sequence shown here is derived from an EMBL/GenBank/DDBJ whole genome shotgun (WGS) entry which is preliminary data.</text>
</comment>
<dbReference type="AlphaFoldDB" id="A0A3P1BAA0"/>
<reference evidence="2 3" key="1">
    <citation type="submission" date="2018-11" db="EMBL/GenBank/DDBJ databases">
        <authorList>
            <person name="Zhou Z."/>
            <person name="Wang G."/>
        </authorList>
    </citation>
    <scope>NUCLEOTIDE SEQUENCE [LARGE SCALE GENOMIC DNA]</scope>
    <source>
        <strain evidence="2 3">KCTC52004</strain>
    </source>
</reference>
<accession>A0A3P1BAA0</accession>
<evidence type="ECO:0000259" key="1">
    <source>
        <dbReference type="Pfam" id="PF05523"/>
    </source>
</evidence>
<protein>
    <submittedName>
        <fullName evidence="2">WxcM-like domain-containing protein</fullName>
    </submittedName>
</protein>
<dbReference type="InterPro" id="IPR008894">
    <property type="entry name" value="QdtA_cupin_dom"/>
</dbReference>
<evidence type="ECO:0000313" key="3">
    <source>
        <dbReference type="Proteomes" id="UP000271925"/>
    </source>
</evidence>
<keyword evidence="3" id="KW-1185">Reference proteome</keyword>
<organism evidence="2 3">
    <name type="scientific">Larkinella rosea</name>
    <dbReference type="NCBI Taxonomy" id="2025312"/>
    <lineage>
        <taxon>Bacteria</taxon>
        <taxon>Pseudomonadati</taxon>
        <taxon>Bacteroidota</taxon>
        <taxon>Cytophagia</taxon>
        <taxon>Cytophagales</taxon>
        <taxon>Spirosomataceae</taxon>
        <taxon>Larkinella</taxon>
    </lineage>
</organism>
<dbReference type="EMBL" id="RQJO01000016">
    <property type="protein sequence ID" value="RRA97955.1"/>
    <property type="molecule type" value="Genomic_DNA"/>
</dbReference>
<gene>
    <name evidence="2" type="ORF">EHT25_30220</name>
</gene>
<dbReference type="CDD" id="cd20292">
    <property type="entry name" value="cupin_QdtA-like"/>
    <property type="match status" value="1"/>
</dbReference>
<dbReference type="Pfam" id="PF05523">
    <property type="entry name" value="FdtA"/>
    <property type="match status" value="1"/>
</dbReference>